<protein>
    <submittedName>
        <fullName evidence="2">DUF1189 domain-containing protein</fullName>
    </submittedName>
</protein>
<keyword evidence="1" id="KW-1133">Transmembrane helix</keyword>
<keyword evidence="3" id="KW-1185">Reference proteome</keyword>
<keyword evidence="1" id="KW-0812">Transmembrane</keyword>
<dbReference type="EMBL" id="BAAACZ010000009">
    <property type="protein sequence ID" value="GAA0457731.1"/>
    <property type="molecule type" value="Genomic_DNA"/>
</dbReference>
<feature type="transmembrane region" description="Helical" evidence="1">
    <location>
        <begin position="225"/>
        <end position="242"/>
    </location>
</feature>
<proteinExistence type="predicted"/>
<evidence type="ECO:0000313" key="2">
    <source>
        <dbReference type="EMBL" id="GAA0457731.1"/>
    </source>
</evidence>
<name>A0ABP3JLS5_9BACI</name>
<feature type="transmembrane region" description="Helical" evidence="1">
    <location>
        <begin position="31"/>
        <end position="51"/>
    </location>
</feature>
<accession>A0ABP3JLS5</accession>
<dbReference type="InterPro" id="IPR009574">
    <property type="entry name" value="DUF1189"/>
</dbReference>
<feature type="transmembrane region" description="Helical" evidence="1">
    <location>
        <begin position="151"/>
        <end position="180"/>
    </location>
</feature>
<evidence type="ECO:0000256" key="1">
    <source>
        <dbReference type="SAM" id="Phobius"/>
    </source>
</evidence>
<organism evidence="2 3">
    <name type="scientific">Alkalibacillus silvisoli</name>
    <dbReference type="NCBI Taxonomy" id="392823"/>
    <lineage>
        <taxon>Bacteria</taxon>
        <taxon>Bacillati</taxon>
        <taxon>Bacillota</taxon>
        <taxon>Bacilli</taxon>
        <taxon>Bacillales</taxon>
        <taxon>Bacillaceae</taxon>
        <taxon>Alkalibacillus</taxon>
    </lineage>
</organism>
<feature type="transmembrane region" description="Helical" evidence="1">
    <location>
        <begin position="201"/>
        <end position="219"/>
    </location>
</feature>
<sequence length="251" mass="28976">MNVNIFKRFIWSLYEFKNIATFRFEKIRKSILYLFTLMLILAIPYAVIMAVDSQHAVNQLNNSEYVESLNFNYEGDSLTFNDHEELYEDDDISIAITQEGFENASNSIILYLQENEATLITERNHYSFLYDDVLTNGDFNLLELVQGLDQFILTLIFVSSFIYLILSIVIKLAEVSLLALAGLVGIKSINRQATYSEVWKLSVYVVTLPTLIVSLIQWTGFQQDISGIIFWLGSFIILYMVLKNIPQQKEQ</sequence>
<dbReference type="Proteomes" id="UP001500740">
    <property type="component" value="Unassembled WGS sequence"/>
</dbReference>
<reference evidence="3" key="1">
    <citation type="journal article" date="2019" name="Int. J. Syst. Evol. Microbiol.">
        <title>The Global Catalogue of Microorganisms (GCM) 10K type strain sequencing project: providing services to taxonomists for standard genome sequencing and annotation.</title>
        <authorList>
            <consortium name="The Broad Institute Genomics Platform"/>
            <consortium name="The Broad Institute Genome Sequencing Center for Infectious Disease"/>
            <person name="Wu L."/>
            <person name="Ma J."/>
        </authorList>
    </citation>
    <scope>NUCLEOTIDE SEQUENCE [LARGE SCALE GENOMIC DNA]</scope>
    <source>
        <strain evidence="3">JCM 14193</strain>
    </source>
</reference>
<gene>
    <name evidence="2" type="ORF">GCM10008935_10950</name>
</gene>
<evidence type="ECO:0000313" key="3">
    <source>
        <dbReference type="Proteomes" id="UP001500740"/>
    </source>
</evidence>
<keyword evidence="1" id="KW-0472">Membrane</keyword>
<dbReference type="Pfam" id="PF06691">
    <property type="entry name" value="DUF1189"/>
    <property type="match status" value="1"/>
</dbReference>
<dbReference type="RefSeq" id="WP_343782314.1">
    <property type="nucleotide sequence ID" value="NZ_BAAACZ010000009.1"/>
</dbReference>
<comment type="caution">
    <text evidence="2">The sequence shown here is derived from an EMBL/GenBank/DDBJ whole genome shotgun (WGS) entry which is preliminary data.</text>
</comment>